<name>A0AA36GGD4_CYLNA</name>
<feature type="region of interest" description="Disordered" evidence="3">
    <location>
        <begin position="144"/>
        <end position="177"/>
    </location>
</feature>
<evidence type="ECO:0000256" key="2">
    <source>
        <dbReference type="ARBA" id="ARBA00023054"/>
    </source>
</evidence>
<evidence type="ECO:0000256" key="1">
    <source>
        <dbReference type="ARBA" id="ARBA00007584"/>
    </source>
</evidence>
<keyword evidence="2" id="KW-0175">Coiled coil</keyword>
<keyword evidence="5" id="KW-1185">Reference proteome</keyword>
<feature type="compositionally biased region" description="Polar residues" evidence="3">
    <location>
        <begin position="159"/>
        <end position="170"/>
    </location>
</feature>
<comment type="similarity">
    <text evidence="1">Belongs to the OPA3 family.</text>
</comment>
<dbReference type="PANTHER" id="PTHR12499">
    <property type="entry name" value="OPTIC ATROPHY 3 PROTEIN OPA3"/>
    <property type="match status" value="1"/>
</dbReference>
<dbReference type="InterPro" id="IPR010754">
    <property type="entry name" value="OPA3-like"/>
</dbReference>
<protein>
    <submittedName>
        <fullName evidence="4">Uncharacterized protein</fullName>
    </submittedName>
</protein>
<evidence type="ECO:0000313" key="5">
    <source>
        <dbReference type="Proteomes" id="UP001176961"/>
    </source>
</evidence>
<reference evidence="4" key="1">
    <citation type="submission" date="2023-07" db="EMBL/GenBank/DDBJ databases">
        <authorList>
            <consortium name="CYATHOMIX"/>
        </authorList>
    </citation>
    <scope>NUCLEOTIDE SEQUENCE</scope>
    <source>
        <strain evidence="4">N/A</strain>
    </source>
</reference>
<dbReference type="AlphaFoldDB" id="A0AA36GGD4"/>
<comment type="caution">
    <text evidence="4">The sequence shown here is derived from an EMBL/GenBank/DDBJ whole genome shotgun (WGS) entry which is preliminary data.</text>
</comment>
<dbReference type="GO" id="GO:0005739">
    <property type="term" value="C:mitochondrion"/>
    <property type="evidence" value="ECO:0007669"/>
    <property type="project" value="TreeGrafter"/>
</dbReference>
<organism evidence="4 5">
    <name type="scientific">Cylicocyclus nassatus</name>
    <name type="common">Nematode worm</name>
    <dbReference type="NCBI Taxonomy" id="53992"/>
    <lineage>
        <taxon>Eukaryota</taxon>
        <taxon>Metazoa</taxon>
        <taxon>Ecdysozoa</taxon>
        <taxon>Nematoda</taxon>
        <taxon>Chromadorea</taxon>
        <taxon>Rhabditida</taxon>
        <taxon>Rhabditina</taxon>
        <taxon>Rhabditomorpha</taxon>
        <taxon>Strongyloidea</taxon>
        <taxon>Strongylidae</taxon>
        <taxon>Cylicocyclus</taxon>
    </lineage>
</organism>
<gene>
    <name evidence="4" type="ORF">CYNAS_LOCUS1986</name>
</gene>
<dbReference type="GO" id="GO:0019216">
    <property type="term" value="P:regulation of lipid metabolic process"/>
    <property type="evidence" value="ECO:0007669"/>
    <property type="project" value="TreeGrafter"/>
</dbReference>
<dbReference type="EMBL" id="CATQJL010000001">
    <property type="protein sequence ID" value="CAJ0590003.1"/>
    <property type="molecule type" value="Genomic_DNA"/>
</dbReference>
<proteinExistence type="inferred from homology"/>
<dbReference type="Proteomes" id="UP001176961">
    <property type="component" value="Unassembled WGS sequence"/>
</dbReference>
<accession>A0AA36GGD4</accession>
<sequence>MGFPLIQVFMIAARQISRPVADAVLRYGKIHPVFRNKILVPIGKGLVRMTTRLRMRRLGLGEPTTTIQVSEAAALEQASDFVQQLVLFLYSVGVFSGYYFYTKITTPETLKAYEFEEFREETDKVMAELRLRLDLLENAVKKAGVKVPLPPPPPPRVESATSPTTNSQEENSSKAKSRFPWVSSLPVDTASNVVLKGGEEYVVVRCGTSVGIELAERHRNRGVDLVFRKKVLTEPPRWGIVDTAEGCVKMLFG</sequence>
<dbReference type="PANTHER" id="PTHR12499:SF0">
    <property type="entry name" value="OPTIC ATROPHY 3 PROTEIN"/>
    <property type="match status" value="1"/>
</dbReference>
<evidence type="ECO:0000256" key="3">
    <source>
        <dbReference type="SAM" id="MobiDB-lite"/>
    </source>
</evidence>
<dbReference type="Pfam" id="PF07047">
    <property type="entry name" value="OPA3"/>
    <property type="match status" value="1"/>
</dbReference>
<evidence type="ECO:0000313" key="4">
    <source>
        <dbReference type="EMBL" id="CAJ0590003.1"/>
    </source>
</evidence>